<evidence type="ECO:0000256" key="2">
    <source>
        <dbReference type="ARBA" id="ARBA00022840"/>
    </source>
</evidence>
<dbReference type="HOGENOM" id="CLU_002025_2_0_2"/>
<feature type="domain" description="Helicase C-terminal" evidence="4">
    <location>
        <begin position="215"/>
        <end position="361"/>
    </location>
</feature>
<dbReference type="InterPro" id="IPR014001">
    <property type="entry name" value="Helicase_ATP-bd"/>
</dbReference>
<dbReference type="InterPro" id="IPR045628">
    <property type="entry name" value="Lhr_WH_dom"/>
</dbReference>
<accession>A7IB28</accession>
<dbReference type="InterPro" id="IPR001650">
    <property type="entry name" value="Helicase_C-like"/>
</dbReference>
<evidence type="ECO:0000313" key="6">
    <source>
        <dbReference type="Proteomes" id="UP000002408"/>
    </source>
</evidence>
<dbReference type="InterPro" id="IPR027417">
    <property type="entry name" value="P-loop_NTPase"/>
</dbReference>
<proteinExistence type="predicted"/>
<dbReference type="PROSITE" id="PS51192">
    <property type="entry name" value="HELICASE_ATP_BIND_1"/>
    <property type="match status" value="1"/>
</dbReference>
<dbReference type="SMART" id="SM00487">
    <property type="entry name" value="DEXDc"/>
    <property type="match status" value="1"/>
</dbReference>
<dbReference type="GO" id="GO:0003677">
    <property type="term" value="F:DNA binding"/>
    <property type="evidence" value="ECO:0007669"/>
    <property type="project" value="TreeGrafter"/>
</dbReference>
<dbReference type="InterPro" id="IPR011545">
    <property type="entry name" value="DEAD/DEAH_box_helicase_dom"/>
</dbReference>
<keyword evidence="5" id="KW-0347">Helicase</keyword>
<evidence type="ECO:0000313" key="5">
    <source>
        <dbReference type="EMBL" id="ABS56939.1"/>
    </source>
</evidence>
<dbReference type="AlphaFoldDB" id="A7IB28"/>
<dbReference type="Pfam" id="PF00271">
    <property type="entry name" value="Helicase_C"/>
    <property type="match status" value="1"/>
</dbReference>
<dbReference type="PANTHER" id="PTHR47962">
    <property type="entry name" value="ATP-DEPENDENT HELICASE LHR-RELATED-RELATED"/>
    <property type="match status" value="1"/>
</dbReference>
<dbReference type="STRING" id="456442.Mboo_2425"/>
<dbReference type="GeneID" id="5410501"/>
<keyword evidence="1" id="KW-0547">Nucleotide-binding</keyword>
<dbReference type="Proteomes" id="UP000002408">
    <property type="component" value="Chromosome"/>
</dbReference>
<dbReference type="SUPFAM" id="SSF52540">
    <property type="entry name" value="P-loop containing nucleoside triphosphate hydrolases"/>
    <property type="match status" value="1"/>
</dbReference>
<reference evidence="6" key="1">
    <citation type="journal article" date="2015" name="Microbiology">
        <title>Genome of Methanoregula boonei 6A8 reveals adaptations to oligotrophic peatland environments.</title>
        <authorList>
            <person name="Braeuer S."/>
            <person name="Cadillo-Quiroz H."/>
            <person name="Kyrpides N."/>
            <person name="Woyke T."/>
            <person name="Goodwin L."/>
            <person name="Detter C."/>
            <person name="Podell S."/>
            <person name="Yavitt J.B."/>
            <person name="Zinder S.H."/>
        </authorList>
    </citation>
    <scope>NUCLEOTIDE SEQUENCE [LARGE SCALE GENOMIC DNA]</scope>
    <source>
        <strain evidence="6">DSM 21154 / JCM 14090 / 6A8</strain>
    </source>
</reference>
<dbReference type="eggNOG" id="arCOG00557">
    <property type="taxonomic scope" value="Archaea"/>
</dbReference>
<dbReference type="PANTHER" id="PTHR47962:SF5">
    <property type="entry name" value="ATP-DEPENDENT HELICASE LHR-RELATED"/>
    <property type="match status" value="1"/>
</dbReference>
<feature type="domain" description="Helicase ATP-binding" evidence="3">
    <location>
        <begin position="14"/>
        <end position="191"/>
    </location>
</feature>
<dbReference type="GO" id="GO:0004386">
    <property type="term" value="F:helicase activity"/>
    <property type="evidence" value="ECO:0007669"/>
    <property type="project" value="UniProtKB-KW"/>
</dbReference>
<evidence type="ECO:0000256" key="1">
    <source>
        <dbReference type="ARBA" id="ARBA00022741"/>
    </source>
</evidence>
<keyword evidence="2" id="KW-0067">ATP-binding</keyword>
<keyword evidence="5" id="KW-0378">Hydrolase</keyword>
<dbReference type="InterPro" id="IPR052511">
    <property type="entry name" value="ATP-dep_Helicase"/>
</dbReference>
<dbReference type="Pfam" id="PF00270">
    <property type="entry name" value="DEAD"/>
    <property type="match status" value="1"/>
</dbReference>
<evidence type="ECO:0000259" key="3">
    <source>
        <dbReference type="PROSITE" id="PS51192"/>
    </source>
</evidence>
<keyword evidence="6" id="KW-1185">Reference proteome</keyword>
<dbReference type="KEGG" id="mbn:Mboo_2425"/>
<organism evidence="5 6">
    <name type="scientific">Methanoregula boonei (strain DSM 21154 / JCM 14090 / 6A8)</name>
    <dbReference type="NCBI Taxonomy" id="456442"/>
    <lineage>
        <taxon>Archaea</taxon>
        <taxon>Methanobacteriati</taxon>
        <taxon>Methanobacteriota</taxon>
        <taxon>Stenosarchaea group</taxon>
        <taxon>Methanomicrobia</taxon>
        <taxon>Methanomicrobiales</taxon>
        <taxon>Methanoregulaceae</taxon>
        <taxon>Methanoregula</taxon>
    </lineage>
</organism>
<dbReference type="GO" id="GO:0140097">
    <property type="term" value="F:catalytic activity, acting on DNA"/>
    <property type="evidence" value="ECO:0007669"/>
    <property type="project" value="UniProtKB-ARBA"/>
</dbReference>
<gene>
    <name evidence="5" type="ordered locus">Mboo_2425</name>
</gene>
<dbReference type="GO" id="GO:0016887">
    <property type="term" value="F:ATP hydrolysis activity"/>
    <property type="evidence" value="ECO:0007669"/>
    <property type="project" value="TreeGrafter"/>
</dbReference>
<dbReference type="PROSITE" id="PS51194">
    <property type="entry name" value="HELICASE_CTER"/>
    <property type="match status" value="1"/>
</dbReference>
<protein>
    <submittedName>
        <fullName evidence="5">DEAD/DEAH box helicase domain protein</fullName>
    </submittedName>
</protein>
<evidence type="ECO:0000259" key="4">
    <source>
        <dbReference type="PROSITE" id="PS51194"/>
    </source>
</evidence>
<dbReference type="OrthoDB" id="372104at2157"/>
<sequence length="698" mass="75622">MGWSGLREVQEQAYAAIREGNDTLVIAPTAGGKSEAALIPVLDDILKTGAPGISCLYIAPLKALINDQEERIAGFCRPVSLTLARWHGDVPKGDRGWKEDDAPQFLLITPESLEVLLHEPVAASALSSVRYVIVDELHAFVESERGVHLRVLLDRLDRIATAPVRRIGLSATVGNPDEVLAWFSGGRGRSKVVSVAAPPSQKVFRFVVESDPGKRIDALVRLVAGKKALVFVNSRSAAETVIREVSGRIENLHIHHSSIAPIKKKEAEEAFRGSGGACIICTSTLELGIDIGDLDIVVQDGPPDSVSSFLQRMGRAGRRDRAASVAWILSDPGELLAGCATIECAQKKQTEPLEPPEKPWNVLVQQLFLALLSGPRAGRGTIVRQLRSFSVFAQCFAEEIDRLLDHLITTGYLSADGDLLVPGPEAERAFGLSRVRELYSVIAGGSEYRAVTPDGEVIGAIDARFAHREEPGDFVLGGAIWSVVKCDESHNLVVVVPGGDIPGTSRIFRATGGEAAFSPVICAGIQRIVARKKSTLPLCEVDAETLSRAISAFPQGIGESGLFFREERSTEGRVVSVYSFSGRRFNQVLAYLLKGKLDRVQVRYDDCRIRVFRAGKSGAVERVARALREIPALSQQEASAFLPLPAPDPWKFARMLPEEEFRAMIAADYYRTGDVLRILAQAPVTILPAEEPGPGADT</sequence>
<name>A7IB28_METB6</name>
<dbReference type="Gene3D" id="3.40.50.300">
    <property type="entry name" value="P-loop containing nucleotide triphosphate hydrolases"/>
    <property type="match status" value="2"/>
</dbReference>
<dbReference type="SMART" id="SM00490">
    <property type="entry name" value="HELICc"/>
    <property type="match status" value="1"/>
</dbReference>
<dbReference type="RefSeq" id="WP_012108002.1">
    <property type="nucleotide sequence ID" value="NC_009712.1"/>
</dbReference>
<dbReference type="GO" id="GO:0005524">
    <property type="term" value="F:ATP binding"/>
    <property type="evidence" value="ECO:0007669"/>
    <property type="project" value="UniProtKB-KW"/>
</dbReference>
<dbReference type="EMBL" id="CP000780">
    <property type="protein sequence ID" value="ABS56939.1"/>
    <property type="molecule type" value="Genomic_DNA"/>
</dbReference>
<dbReference type="Pfam" id="PF19306">
    <property type="entry name" value="WHD_Lhr"/>
    <property type="match status" value="1"/>
</dbReference>